<comment type="subcellular location">
    <subcellularLocation>
        <location evidence="1">Secreted</location>
    </subcellularLocation>
</comment>
<dbReference type="InterPro" id="IPR002105">
    <property type="entry name" value="Dockerin_1_rpt"/>
</dbReference>
<dbReference type="GO" id="GO:0000272">
    <property type="term" value="P:polysaccharide catabolic process"/>
    <property type="evidence" value="ECO:0007669"/>
    <property type="project" value="InterPro"/>
</dbReference>
<dbReference type="GO" id="GO:0004553">
    <property type="term" value="F:hydrolase activity, hydrolyzing O-glycosyl compounds"/>
    <property type="evidence" value="ECO:0007669"/>
    <property type="project" value="InterPro"/>
</dbReference>
<dbReference type="PROSITE" id="PS00018">
    <property type="entry name" value="EF_HAND_1"/>
    <property type="match status" value="2"/>
</dbReference>
<proteinExistence type="predicted"/>
<dbReference type="Pfam" id="PF24517">
    <property type="entry name" value="CBM96"/>
    <property type="match status" value="1"/>
</dbReference>
<dbReference type="GO" id="GO:0005576">
    <property type="term" value="C:extracellular region"/>
    <property type="evidence" value="ECO:0007669"/>
    <property type="project" value="UniProtKB-SubCell"/>
</dbReference>
<comment type="caution">
    <text evidence="5">The sequence shown here is derived from an EMBL/GenBank/DDBJ whole genome shotgun (WGS) entry which is preliminary data.</text>
</comment>
<dbReference type="AlphaFoldDB" id="X0TB94"/>
<sequence length="182" mass="20026">MYAYYDEWMTYGDSGSYGVYRVFRNWSEMTCTWNSPWPAPGGDFDATADATAPKDGSGDVWYAFDVTSRVQEWIDNPLLNFGWLIKCTDELLYNQDPFHSSESTNAGLRPKLVIAGDEGDELPGDVNGDGCVNLPDVLLLAQAWGTTVDDANYDPDADVNADGSINLPDILILAAHWGESLP</sequence>
<dbReference type="CDD" id="cd14254">
    <property type="entry name" value="Dockerin_II"/>
    <property type="match status" value="1"/>
</dbReference>
<accession>X0TB94</accession>
<keyword evidence="2" id="KW-0964">Secreted</keyword>
<gene>
    <name evidence="5" type="ORF">S01H1_20876</name>
</gene>
<evidence type="ECO:0000256" key="1">
    <source>
        <dbReference type="ARBA" id="ARBA00004613"/>
    </source>
</evidence>
<dbReference type="InterPro" id="IPR016134">
    <property type="entry name" value="Dockerin_dom"/>
</dbReference>
<evidence type="ECO:0000256" key="3">
    <source>
        <dbReference type="ARBA" id="ARBA00022729"/>
    </source>
</evidence>
<evidence type="ECO:0000313" key="5">
    <source>
        <dbReference type="EMBL" id="GAF90459.1"/>
    </source>
</evidence>
<dbReference type="InterPro" id="IPR018247">
    <property type="entry name" value="EF_Hand_1_Ca_BS"/>
</dbReference>
<organism evidence="5">
    <name type="scientific">marine sediment metagenome</name>
    <dbReference type="NCBI Taxonomy" id="412755"/>
    <lineage>
        <taxon>unclassified sequences</taxon>
        <taxon>metagenomes</taxon>
        <taxon>ecological metagenomes</taxon>
    </lineage>
</organism>
<reference evidence="5" key="1">
    <citation type="journal article" date="2014" name="Front. Microbiol.">
        <title>High frequency of phylogenetically diverse reductive dehalogenase-homologous genes in deep subseafloor sedimentary metagenomes.</title>
        <authorList>
            <person name="Kawai M."/>
            <person name="Futagami T."/>
            <person name="Toyoda A."/>
            <person name="Takaki Y."/>
            <person name="Nishi S."/>
            <person name="Hori S."/>
            <person name="Arai W."/>
            <person name="Tsubouchi T."/>
            <person name="Morono Y."/>
            <person name="Uchiyama I."/>
            <person name="Ito T."/>
            <person name="Fujiyama A."/>
            <person name="Inagaki F."/>
            <person name="Takami H."/>
        </authorList>
    </citation>
    <scope>NUCLEOTIDE SEQUENCE</scope>
    <source>
        <strain evidence="5">Expedition CK06-06</strain>
    </source>
</reference>
<keyword evidence="3" id="KW-0732">Signal</keyword>
<dbReference type="Gene3D" id="1.10.1330.10">
    <property type="entry name" value="Dockerin domain"/>
    <property type="match status" value="1"/>
</dbReference>
<feature type="domain" description="Dockerin" evidence="4">
    <location>
        <begin position="119"/>
        <end position="182"/>
    </location>
</feature>
<dbReference type="SUPFAM" id="SSF63446">
    <property type="entry name" value="Type I dockerin domain"/>
    <property type="match status" value="1"/>
</dbReference>
<dbReference type="InterPro" id="IPR055372">
    <property type="entry name" value="CBM96"/>
</dbReference>
<evidence type="ECO:0000256" key="2">
    <source>
        <dbReference type="ARBA" id="ARBA00022525"/>
    </source>
</evidence>
<dbReference type="NCBIfam" id="NF033679">
    <property type="entry name" value="DNRLRE_dom"/>
    <property type="match status" value="1"/>
</dbReference>
<dbReference type="Pfam" id="PF00404">
    <property type="entry name" value="Dockerin_1"/>
    <property type="match status" value="1"/>
</dbReference>
<evidence type="ECO:0000259" key="4">
    <source>
        <dbReference type="PROSITE" id="PS51766"/>
    </source>
</evidence>
<dbReference type="PROSITE" id="PS51766">
    <property type="entry name" value="DOCKERIN"/>
    <property type="match status" value="1"/>
</dbReference>
<dbReference type="EMBL" id="BARS01011486">
    <property type="protein sequence ID" value="GAF90459.1"/>
    <property type="molecule type" value="Genomic_DNA"/>
</dbReference>
<protein>
    <recommendedName>
        <fullName evidence="4">Dockerin domain-containing protein</fullName>
    </recommendedName>
</protein>
<dbReference type="InterPro" id="IPR036439">
    <property type="entry name" value="Dockerin_dom_sf"/>
</dbReference>
<name>X0TB94_9ZZZZ</name>